<comment type="caution">
    <text evidence="2">The sequence shown here is derived from an EMBL/GenBank/DDBJ whole genome shotgun (WGS) entry which is preliminary data.</text>
</comment>
<keyword evidence="1" id="KW-0732">Signal</keyword>
<proteinExistence type="predicted"/>
<reference evidence="2" key="1">
    <citation type="submission" date="2019-02" db="EMBL/GenBank/DDBJ databases">
        <title>Draft genome of the type strain Pelomonas aquatica CCUG 52575T.</title>
        <authorList>
            <person name="Gomila M."/>
            <person name="Lalucat J."/>
        </authorList>
    </citation>
    <scope>NUCLEOTIDE SEQUENCE</scope>
    <source>
        <strain evidence="2">CCUG 52575</strain>
    </source>
</reference>
<evidence type="ECO:0008006" key="4">
    <source>
        <dbReference type="Google" id="ProtNLM"/>
    </source>
</evidence>
<protein>
    <recommendedName>
        <fullName evidence="4">PBP domain-containing protein</fullName>
    </recommendedName>
</protein>
<name>A0A9X4LG26_9BURK</name>
<organism evidence="2 3">
    <name type="scientific">Pelomonas aquatica</name>
    <dbReference type="NCBI Taxonomy" id="431058"/>
    <lineage>
        <taxon>Bacteria</taxon>
        <taxon>Pseudomonadati</taxon>
        <taxon>Pseudomonadota</taxon>
        <taxon>Betaproteobacteria</taxon>
        <taxon>Burkholderiales</taxon>
        <taxon>Sphaerotilaceae</taxon>
        <taxon>Roseateles</taxon>
    </lineage>
</organism>
<accession>A0A9X4LG26</accession>
<dbReference type="Proteomes" id="UP001152766">
    <property type="component" value="Unassembled WGS sequence"/>
</dbReference>
<dbReference type="RefSeq" id="WP_268154543.1">
    <property type="nucleotide sequence ID" value="NZ_JAPPUW010000039.1"/>
</dbReference>
<feature type="signal peptide" evidence="1">
    <location>
        <begin position="1"/>
        <end position="19"/>
    </location>
</feature>
<keyword evidence="3" id="KW-1185">Reference proteome</keyword>
<dbReference type="AlphaFoldDB" id="A0A9X4LG26"/>
<sequence length="499" mass="51047">MKLKLIAMAALAAAGSAHALSPAAIDTARANGTLKEIRLTGSSAYRLAIAGHIQTICNAGTIDVFFSGANLIASGDGAGSGARAYSCTLNQVIGNYAVGTPILIHKRDSGGSIIGVANVATNDATTVMMKVSAASCSAPVAYTNITTATSTCTTTEQVAPDAGFSDLEPAILNQAPNLIDNTLGNPLSGSKPPVNISTLTVSPYWQAIFGVVVNLKAYRALQAAQGLTQDDTDANRPSLSKTWIRNAMTGAVDTTAGGLQGWGLVLGGAAGNGKTVNICRRDPGSGTQATAQITFLNSPCSNAYALTALRQANATKPAPDANTGGALAIENSSTGDVLACLTAADNNASTAYAFGIVSHENVETGNLWRFVRLDGALPNRYSTTPAPGGAVNTFYDFVGEGTMQWNTAKMNLAANADLLAALRNLATKSNTPDAIAALPVTSKANSPEGVMASPLVWSTLVTTGQWSSLPAAQQPYASRLLHAAQNGAVSDSCSAYVLY</sequence>
<evidence type="ECO:0000313" key="2">
    <source>
        <dbReference type="EMBL" id="MDG0863341.1"/>
    </source>
</evidence>
<evidence type="ECO:0000256" key="1">
    <source>
        <dbReference type="SAM" id="SignalP"/>
    </source>
</evidence>
<gene>
    <name evidence="2" type="ORF">EXJ73_12780</name>
</gene>
<feature type="chain" id="PRO_5040861419" description="PBP domain-containing protein" evidence="1">
    <location>
        <begin position="20"/>
        <end position="499"/>
    </location>
</feature>
<dbReference type="EMBL" id="SGUG01000017">
    <property type="protein sequence ID" value="MDG0863341.1"/>
    <property type="molecule type" value="Genomic_DNA"/>
</dbReference>
<evidence type="ECO:0000313" key="3">
    <source>
        <dbReference type="Proteomes" id="UP001152766"/>
    </source>
</evidence>